<dbReference type="GO" id="GO:0032259">
    <property type="term" value="P:methylation"/>
    <property type="evidence" value="ECO:0007669"/>
    <property type="project" value="UniProtKB-KW"/>
</dbReference>
<dbReference type="RefSeq" id="WP_176007643.1">
    <property type="nucleotide sequence ID" value="NZ_CP041372.2"/>
</dbReference>
<organism evidence="3 4">
    <name type="scientific">Paenalkalicoccus suaedae</name>
    <dbReference type="NCBI Taxonomy" id="2592382"/>
    <lineage>
        <taxon>Bacteria</taxon>
        <taxon>Bacillati</taxon>
        <taxon>Bacillota</taxon>
        <taxon>Bacilli</taxon>
        <taxon>Bacillales</taxon>
        <taxon>Bacillaceae</taxon>
        <taxon>Paenalkalicoccus</taxon>
    </lineage>
</organism>
<evidence type="ECO:0000313" key="4">
    <source>
        <dbReference type="Proteomes" id="UP000318138"/>
    </source>
</evidence>
<protein>
    <submittedName>
        <fullName evidence="3">tRNA1(Val) (Adenine(37)-N6)-methyltransferase</fullName>
    </submittedName>
</protein>
<evidence type="ECO:0000256" key="1">
    <source>
        <dbReference type="SAM" id="Coils"/>
    </source>
</evidence>
<gene>
    <name evidence="3" type="ORF">FLK61_22725</name>
</gene>
<evidence type="ECO:0000259" key="2">
    <source>
        <dbReference type="Pfam" id="PF05175"/>
    </source>
</evidence>
<sequence>MTRLDYLPGRQRVIYQRDDIFAFSIDAVLLARFVTLPASGKVVDLCTGTGAIPLLMSLRTKASILGVELQETLAELTKLSVAENKLEEQITVSQQDLNKLTDVAWGKYDVVTCNPPYFAVTADKGTNENTFKSLARHEIACTLEDVIRVSSRLVKSKGRVALVHRPERLDEIIAYMHTYKLAPKRIQCVHPHKGKDANMLLIEAVRDGGFGAKILPPWVLYQEDGSFTKEFAEHWDKQDA</sequence>
<feature type="coiled-coil region" evidence="1">
    <location>
        <begin position="69"/>
        <end position="103"/>
    </location>
</feature>
<name>A0A859F9U1_9BACI</name>
<dbReference type="AlphaFoldDB" id="A0A859F9U1"/>
<reference evidence="4" key="1">
    <citation type="submission" date="2019-07" db="EMBL/GenBank/DDBJ databases">
        <title>Bacillus alkalisoli sp. nov. isolated from saline soil.</title>
        <authorList>
            <person name="Sun J.-Q."/>
            <person name="Xu L."/>
        </authorList>
    </citation>
    <scope>NUCLEOTIDE SEQUENCE [LARGE SCALE GENOMIC DNA]</scope>
    <source>
        <strain evidence="4">M4U3P1</strain>
    </source>
</reference>
<dbReference type="InterPro" id="IPR007848">
    <property type="entry name" value="Small_mtfrase_dom"/>
</dbReference>
<dbReference type="PANTHER" id="PTHR47739">
    <property type="entry name" value="TRNA1(VAL) (ADENINE(37)-N6)-METHYLTRANSFERASE"/>
    <property type="match status" value="1"/>
</dbReference>
<proteinExistence type="predicted"/>
<dbReference type="InterPro" id="IPR029063">
    <property type="entry name" value="SAM-dependent_MTases_sf"/>
</dbReference>
<keyword evidence="3" id="KW-0808">Transferase</keyword>
<dbReference type="Pfam" id="PF05175">
    <property type="entry name" value="MTS"/>
    <property type="match status" value="1"/>
</dbReference>
<dbReference type="Proteomes" id="UP000318138">
    <property type="component" value="Chromosome"/>
</dbReference>
<keyword evidence="1" id="KW-0175">Coiled coil</keyword>
<dbReference type="InterPro" id="IPR050210">
    <property type="entry name" value="tRNA_Adenine-N(6)_MTase"/>
</dbReference>
<dbReference type="KEGG" id="psua:FLK61_22725"/>
<feature type="domain" description="Methyltransferase small" evidence="2">
    <location>
        <begin position="28"/>
        <end position="122"/>
    </location>
</feature>
<keyword evidence="4" id="KW-1185">Reference proteome</keyword>
<evidence type="ECO:0000313" key="3">
    <source>
        <dbReference type="EMBL" id="QKS69627.1"/>
    </source>
</evidence>
<dbReference type="Gene3D" id="3.40.50.150">
    <property type="entry name" value="Vaccinia Virus protein VP39"/>
    <property type="match status" value="1"/>
</dbReference>
<dbReference type="EMBL" id="CP041372">
    <property type="protein sequence ID" value="QKS69627.1"/>
    <property type="molecule type" value="Genomic_DNA"/>
</dbReference>
<dbReference type="PANTHER" id="PTHR47739:SF1">
    <property type="entry name" value="TRNA1(VAL) (ADENINE(37)-N6)-METHYLTRANSFERASE"/>
    <property type="match status" value="1"/>
</dbReference>
<dbReference type="GO" id="GO:0008168">
    <property type="term" value="F:methyltransferase activity"/>
    <property type="evidence" value="ECO:0007669"/>
    <property type="project" value="UniProtKB-KW"/>
</dbReference>
<dbReference type="CDD" id="cd02440">
    <property type="entry name" value="AdoMet_MTases"/>
    <property type="match status" value="1"/>
</dbReference>
<keyword evidence="3" id="KW-0489">Methyltransferase</keyword>
<accession>A0A859F9U1</accession>
<dbReference type="SUPFAM" id="SSF53335">
    <property type="entry name" value="S-adenosyl-L-methionine-dependent methyltransferases"/>
    <property type="match status" value="1"/>
</dbReference>